<feature type="domain" description="Glycosyltransferase subfamily 4-like N-terminal" evidence="2">
    <location>
        <begin position="15"/>
        <end position="124"/>
    </location>
</feature>
<dbReference type="EC" id="2.4.-.-" evidence="3"/>
<comment type="caution">
    <text evidence="3">The sequence shown here is derived from an EMBL/GenBank/DDBJ whole genome shotgun (WGS) entry which is preliminary data.</text>
</comment>
<dbReference type="InterPro" id="IPR028098">
    <property type="entry name" value="Glyco_trans_4-like_N"/>
</dbReference>
<proteinExistence type="predicted"/>
<keyword evidence="3" id="KW-0328">Glycosyltransferase</keyword>
<evidence type="ECO:0000259" key="2">
    <source>
        <dbReference type="Pfam" id="PF13477"/>
    </source>
</evidence>
<accession>A0ABV9QN08</accession>
<keyword evidence="3" id="KW-0808">Transferase</keyword>
<sequence length="370" mass="41783">MKKILITASRASHINNFHLPYLEYFKSKGHMVDVAVEGEEPIPFADRIFNITFYKKILSLKNIGSILQLKALLSQNNYDLIISNSTLAGFITRVALMLSKNKHSKLIHISHGYLFSNNSPALKKCIYILAEKLCIPATDVLLTMNREDLEIAVKYKLCSNDIINIPGMGIHCSPPCSPEKRTLIREHLGLSKEDIIMIYPGEFSDRKNQIFLIENFKKIKIYHPYIKLILAGTGTKLEFCREKIHSDHLQDVILTPGYIVDIKDTLCACDISISSSKSEGLPFNIMEAMSLGLPVLASNVKGHSDLIENAENGYLFDLDDEDTLFQAISSVMKDLSSDRIKDNNLKKIQSYTIETVFPLVVKIYETVLRP</sequence>
<organism evidence="3 4">
    <name type="scientific">Filifactor villosus</name>
    <dbReference type="NCBI Taxonomy" id="29374"/>
    <lineage>
        <taxon>Bacteria</taxon>
        <taxon>Bacillati</taxon>
        <taxon>Bacillota</taxon>
        <taxon>Clostridia</taxon>
        <taxon>Peptostreptococcales</taxon>
        <taxon>Filifactoraceae</taxon>
        <taxon>Filifactor</taxon>
    </lineage>
</organism>
<dbReference type="PANTHER" id="PTHR12526">
    <property type="entry name" value="GLYCOSYLTRANSFERASE"/>
    <property type="match status" value="1"/>
</dbReference>
<dbReference type="SUPFAM" id="SSF53756">
    <property type="entry name" value="UDP-Glycosyltransferase/glycogen phosphorylase"/>
    <property type="match status" value="1"/>
</dbReference>
<dbReference type="InterPro" id="IPR001296">
    <property type="entry name" value="Glyco_trans_1"/>
</dbReference>
<evidence type="ECO:0000313" key="3">
    <source>
        <dbReference type="EMBL" id="MFC4805472.1"/>
    </source>
</evidence>
<dbReference type="Gene3D" id="3.40.50.2000">
    <property type="entry name" value="Glycogen Phosphorylase B"/>
    <property type="match status" value="2"/>
</dbReference>
<dbReference type="EMBL" id="JBHSHL010000051">
    <property type="protein sequence ID" value="MFC4805472.1"/>
    <property type="molecule type" value="Genomic_DNA"/>
</dbReference>
<gene>
    <name evidence="3" type="ORF">ACFO4R_10355</name>
</gene>
<dbReference type="RefSeq" id="WP_379789037.1">
    <property type="nucleotide sequence ID" value="NZ_JBHSHL010000051.1"/>
</dbReference>
<dbReference type="Pfam" id="PF13477">
    <property type="entry name" value="Glyco_trans_4_2"/>
    <property type="match status" value="1"/>
</dbReference>
<dbReference type="PANTHER" id="PTHR12526:SF630">
    <property type="entry name" value="GLYCOSYLTRANSFERASE"/>
    <property type="match status" value="1"/>
</dbReference>
<feature type="domain" description="Glycosyl transferase family 1" evidence="1">
    <location>
        <begin position="182"/>
        <end position="341"/>
    </location>
</feature>
<dbReference type="GO" id="GO:0016757">
    <property type="term" value="F:glycosyltransferase activity"/>
    <property type="evidence" value="ECO:0007669"/>
    <property type="project" value="UniProtKB-KW"/>
</dbReference>
<protein>
    <submittedName>
        <fullName evidence="3">Glycosyltransferase</fullName>
        <ecNumber evidence="3">2.4.-.-</ecNumber>
    </submittedName>
</protein>
<evidence type="ECO:0000313" key="4">
    <source>
        <dbReference type="Proteomes" id="UP001595916"/>
    </source>
</evidence>
<dbReference type="Proteomes" id="UP001595916">
    <property type="component" value="Unassembled WGS sequence"/>
</dbReference>
<evidence type="ECO:0000259" key="1">
    <source>
        <dbReference type="Pfam" id="PF00534"/>
    </source>
</evidence>
<dbReference type="Pfam" id="PF00534">
    <property type="entry name" value="Glycos_transf_1"/>
    <property type="match status" value="1"/>
</dbReference>
<keyword evidence="4" id="KW-1185">Reference proteome</keyword>
<name>A0ABV9QN08_9FIRM</name>
<reference evidence="4" key="1">
    <citation type="journal article" date="2019" name="Int. J. Syst. Evol. Microbiol.">
        <title>The Global Catalogue of Microorganisms (GCM) 10K type strain sequencing project: providing services to taxonomists for standard genome sequencing and annotation.</title>
        <authorList>
            <consortium name="The Broad Institute Genomics Platform"/>
            <consortium name="The Broad Institute Genome Sequencing Center for Infectious Disease"/>
            <person name="Wu L."/>
            <person name="Ma J."/>
        </authorList>
    </citation>
    <scope>NUCLEOTIDE SEQUENCE [LARGE SCALE GENOMIC DNA]</scope>
    <source>
        <strain evidence="4">CCUG 46385</strain>
    </source>
</reference>